<evidence type="ECO:0000313" key="5">
    <source>
        <dbReference type="EMBL" id="PCC41735.1"/>
    </source>
</evidence>
<dbReference type="PANTHER" id="PTHR43365">
    <property type="entry name" value="BLR7806 PROTEIN"/>
    <property type="match status" value="1"/>
</dbReference>
<comment type="similarity">
    <text evidence="1 4">Belongs to the thiolase-like superfamily. Thiolase family.</text>
</comment>
<gene>
    <name evidence="5" type="ORF">CIK65_15635</name>
</gene>
<dbReference type="RefSeq" id="WP_096178912.1">
    <property type="nucleotide sequence ID" value="NZ_JBQDTZ010000002.1"/>
</dbReference>
<evidence type="ECO:0000256" key="4">
    <source>
        <dbReference type="RuleBase" id="RU003557"/>
    </source>
</evidence>
<keyword evidence="3 4" id="KW-0012">Acyltransferase</keyword>
<dbReference type="GO" id="GO:0016747">
    <property type="term" value="F:acyltransferase activity, transferring groups other than amino-acyl groups"/>
    <property type="evidence" value="ECO:0007669"/>
    <property type="project" value="InterPro"/>
</dbReference>
<dbReference type="CDD" id="cd00751">
    <property type="entry name" value="thiolase"/>
    <property type="match status" value="1"/>
</dbReference>
<name>A0A2A3YRI3_BREAU</name>
<dbReference type="NCBIfam" id="TIGR01930">
    <property type="entry name" value="AcCoA-C-Actrans"/>
    <property type="match status" value="1"/>
</dbReference>
<dbReference type="InterPro" id="IPR020610">
    <property type="entry name" value="Thiolase_AS"/>
</dbReference>
<accession>A0A2A3YRI3</accession>
<dbReference type="InterPro" id="IPR020617">
    <property type="entry name" value="Thiolase_C"/>
</dbReference>
<dbReference type="Pfam" id="PF02803">
    <property type="entry name" value="Thiolase_C"/>
    <property type="match status" value="1"/>
</dbReference>
<dbReference type="InterPro" id="IPR016039">
    <property type="entry name" value="Thiolase-like"/>
</dbReference>
<dbReference type="PROSITE" id="PS00099">
    <property type="entry name" value="THIOLASE_3"/>
    <property type="match status" value="1"/>
</dbReference>
<dbReference type="AlphaFoldDB" id="A0A2A3YRI3"/>
<dbReference type="InterPro" id="IPR020613">
    <property type="entry name" value="Thiolase_CS"/>
</dbReference>
<dbReference type="InterPro" id="IPR002155">
    <property type="entry name" value="Thiolase"/>
</dbReference>
<evidence type="ECO:0000256" key="2">
    <source>
        <dbReference type="ARBA" id="ARBA00022679"/>
    </source>
</evidence>
<dbReference type="Pfam" id="PF00108">
    <property type="entry name" value="Thiolase_N"/>
    <property type="match status" value="1"/>
</dbReference>
<dbReference type="PANTHER" id="PTHR43365:SF1">
    <property type="entry name" value="ACETYL-COA C-ACYLTRANSFERASE"/>
    <property type="match status" value="1"/>
</dbReference>
<dbReference type="PROSITE" id="PS00737">
    <property type="entry name" value="THIOLASE_2"/>
    <property type="match status" value="1"/>
</dbReference>
<dbReference type="InterPro" id="IPR020616">
    <property type="entry name" value="Thiolase_N"/>
</dbReference>
<evidence type="ECO:0000256" key="1">
    <source>
        <dbReference type="ARBA" id="ARBA00010982"/>
    </source>
</evidence>
<evidence type="ECO:0000313" key="6">
    <source>
        <dbReference type="Proteomes" id="UP000218620"/>
    </source>
</evidence>
<dbReference type="PROSITE" id="PS00098">
    <property type="entry name" value="THIOLASE_1"/>
    <property type="match status" value="1"/>
</dbReference>
<keyword evidence="2 4" id="KW-0808">Transferase</keyword>
<reference evidence="5 6" key="1">
    <citation type="journal article" date="2017" name="Elife">
        <title>Extensive horizontal gene transfer in cheese-associated bacteria.</title>
        <authorList>
            <person name="Bonham K.S."/>
            <person name="Wolfe B.E."/>
            <person name="Dutton R.J."/>
        </authorList>
    </citation>
    <scope>NUCLEOTIDE SEQUENCE [LARGE SCALE GENOMIC DNA]</scope>
    <source>
        <strain evidence="5 6">962_8</strain>
    </source>
</reference>
<protein>
    <submittedName>
        <fullName evidence="5">Acetyl-CoA acetyltransferase</fullName>
    </submittedName>
</protein>
<comment type="caution">
    <text evidence="5">The sequence shown here is derived from an EMBL/GenBank/DDBJ whole genome shotgun (WGS) entry which is preliminary data.</text>
</comment>
<dbReference type="EMBL" id="NRGQ01000026">
    <property type="protein sequence ID" value="PCC41735.1"/>
    <property type="molecule type" value="Genomic_DNA"/>
</dbReference>
<dbReference type="InterPro" id="IPR020615">
    <property type="entry name" value="Thiolase_acyl_enz_int_AS"/>
</dbReference>
<evidence type="ECO:0000256" key="3">
    <source>
        <dbReference type="ARBA" id="ARBA00023315"/>
    </source>
</evidence>
<proteinExistence type="inferred from homology"/>
<sequence>MSEAYIYDAVRTPRGKNRGGALHSVKPIDLVTGLIDALRERNPDLDDKAIDDLVLGVVSPVGEQGGDIARTAALVAGLDESVAGVQVNRFCASGLEAVNIAAQKVGSGFENLVLAGGVESMSRVPLGSDGGAWAQDPTTNFDTYFVPQGISADLIATTEGFSRTDIDEFAEESQKRAANAWENGYFEKSIVPVKDINGVTLLDTDEHMRPGSTVESLAKLSPAFTKVAAQAGFDEVALQKYHWVEEIDHVHTAANSSGIVDGASLVIIGDAEVGQTLNMKPRARIVSTAVTGSEPTIMLTGPTPATQKALDKAGLTVEDIDLFELNEAFGAVVLKWMKDLNIPHDKVNVNGGAIAMGHPLGATGAMILGTVLDELERRDLKRGLVTLCIGGGMGIATIIERV</sequence>
<organism evidence="5 6">
    <name type="scientific">Brevibacterium aurantiacum</name>
    <dbReference type="NCBI Taxonomy" id="273384"/>
    <lineage>
        <taxon>Bacteria</taxon>
        <taxon>Bacillati</taxon>
        <taxon>Actinomycetota</taxon>
        <taxon>Actinomycetes</taxon>
        <taxon>Micrococcales</taxon>
        <taxon>Brevibacteriaceae</taxon>
        <taxon>Brevibacterium</taxon>
    </lineage>
</organism>
<dbReference type="PIRSF" id="PIRSF000429">
    <property type="entry name" value="Ac-CoA_Ac_transf"/>
    <property type="match status" value="1"/>
</dbReference>
<dbReference type="SUPFAM" id="SSF53901">
    <property type="entry name" value="Thiolase-like"/>
    <property type="match status" value="2"/>
</dbReference>
<dbReference type="Gene3D" id="3.40.47.10">
    <property type="match status" value="2"/>
</dbReference>
<dbReference type="Proteomes" id="UP000218620">
    <property type="component" value="Unassembled WGS sequence"/>
</dbReference>
<dbReference type="NCBIfam" id="NF006090">
    <property type="entry name" value="PRK08242.1"/>
    <property type="match status" value="1"/>
</dbReference>